<evidence type="ECO:0000256" key="1">
    <source>
        <dbReference type="SAM" id="MobiDB-lite"/>
    </source>
</evidence>
<gene>
    <name evidence="2" type="ORF">Glove_22g94</name>
</gene>
<comment type="caution">
    <text evidence="2">The sequence shown here is derived from an EMBL/GenBank/DDBJ whole genome shotgun (WGS) entry which is preliminary data.</text>
</comment>
<sequence>MNISEAITNYFYERRVRILQDITSNDCEKIKTELKFHLRSISTHNSMSKKVHNKAYRLLDELDQFFQSKREIQNEDDELDEELTSPSPLQDSYMKDHEYFDSLVNNVDLSYIGREKGMPNTYNLSS</sequence>
<dbReference type="Proteomes" id="UP000266861">
    <property type="component" value="Unassembled WGS sequence"/>
</dbReference>
<feature type="region of interest" description="Disordered" evidence="1">
    <location>
        <begin position="72"/>
        <end position="91"/>
    </location>
</feature>
<keyword evidence="3" id="KW-1185">Reference proteome</keyword>
<dbReference type="EMBL" id="PQFF01000020">
    <property type="protein sequence ID" value="RHZ88459.1"/>
    <property type="molecule type" value="Genomic_DNA"/>
</dbReference>
<dbReference type="OrthoDB" id="2449283at2759"/>
<name>A0A397JJB4_9GLOM</name>
<protein>
    <submittedName>
        <fullName evidence="2">Uncharacterized protein</fullName>
    </submittedName>
</protein>
<proteinExistence type="predicted"/>
<accession>A0A397JJB4</accession>
<dbReference type="AlphaFoldDB" id="A0A397JJB4"/>
<feature type="compositionally biased region" description="Acidic residues" evidence="1">
    <location>
        <begin position="74"/>
        <end position="83"/>
    </location>
</feature>
<reference evidence="2 3" key="1">
    <citation type="submission" date="2018-08" db="EMBL/GenBank/DDBJ databases">
        <title>Genome and evolution of the arbuscular mycorrhizal fungus Diversispora epigaea (formerly Glomus versiforme) and its bacterial endosymbionts.</title>
        <authorList>
            <person name="Sun X."/>
            <person name="Fei Z."/>
            <person name="Harrison M."/>
        </authorList>
    </citation>
    <scope>NUCLEOTIDE SEQUENCE [LARGE SCALE GENOMIC DNA]</scope>
    <source>
        <strain evidence="2 3">IT104</strain>
    </source>
</reference>
<organism evidence="2 3">
    <name type="scientific">Diversispora epigaea</name>
    <dbReference type="NCBI Taxonomy" id="1348612"/>
    <lineage>
        <taxon>Eukaryota</taxon>
        <taxon>Fungi</taxon>
        <taxon>Fungi incertae sedis</taxon>
        <taxon>Mucoromycota</taxon>
        <taxon>Glomeromycotina</taxon>
        <taxon>Glomeromycetes</taxon>
        <taxon>Diversisporales</taxon>
        <taxon>Diversisporaceae</taxon>
        <taxon>Diversispora</taxon>
    </lineage>
</organism>
<evidence type="ECO:0000313" key="2">
    <source>
        <dbReference type="EMBL" id="RHZ88459.1"/>
    </source>
</evidence>
<evidence type="ECO:0000313" key="3">
    <source>
        <dbReference type="Proteomes" id="UP000266861"/>
    </source>
</evidence>